<dbReference type="Gramene" id="KOM40727">
    <property type="protein sequence ID" value="KOM40727"/>
    <property type="gene ID" value="LR48_Vigan04g092500"/>
</dbReference>
<gene>
    <name evidence="2" type="ORF">LR48_Vigan04g092500</name>
</gene>
<dbReference type="AlphaFoldDB" id="A0A0L9UDV8"/>
<feature type="region of interest" description="Disordered" evidence="1">
    <location>
        <begin position="31"/>
        <end position="59"/>
    </location>
</feature>
<evidence type="ECO:0000313" key="2">
    <source>
        <dbReference type="EMBL" id="KOM40727.1"/>
    </source>
</evidence>
<evidence type="ECO:0000256" key="1">
    <source>
        <dbReference type="SAM" id="MobiDB-lite"/>
    </source>
</evidence>
<sequence length="109" mass="11675">MLAATTLTAEDDEGDTDVAMVARRRELIPRRRGSRCSGDGGWRRESGDAMNNGGGLAKKEGEDAFGSGVVADGVVALQWTVRDGTGDEDGCGKVETAERQLGFLWRRLC</sequence>
<proteinExistence type="predicted"/>
<organism evidence="2 3">
    <name type="scientific">Phaseolus angularis</name>
    <name type="common">Azuki bean</name>
    <name type="synonym">Vigna angularis</name>
    <dbReference type="NCBI Taxonomy" id="3914"/>
    <lineage>
        <taxon>Eukaryota</taxon>
        <taxon>Viridiplantae</taxon>
        <taxon>Streptophyta</taxon>
        <taxon>Embryophyta</taxon>
        <taxon>Tracheophyta</taxon>
        <taxon>Spermatophyta</taxon>
        <taxon>Magnoliopsida</taxon>
        <taxon>eudicotyledons</taxon>
        <taxon>Gunneridae</taxon>
        <taxon>Pentapetalae</taxon>
        <taxon>rosids</taxon>
        <taxon>fabids</taxon>
        <taxon>Fabales</taxon>
        <taxon>Fabaceae</taxon>
        <taxon>Papilionoideae</taxon>
        <taxon>50 kb inversion clade</taxon>
        <taxon>NPAAA clade</taxon>
        <taxon>indigoferoid/millettioid clade</taxon>
        <taxon>Phaseoleae</taxon>
        <taxon>Vigna</taxon>
    </lineage>
</organism>
<protein>
    <submittedName>
        <fullName evidence="2">Uncharacterized protein</fullName>
    </submittedName>
</protein>
<accession>A0A0L9UDV8</accession>
<reference evidence="3" key="1">
    <citation type="journal article" date="2015" name="Proc. Natl. Acad. Sci. U.S.A.">
        <title>Genome sequencing of adzuki bean (Vigna angularis) provides insight into high starch and low fat accumulation and domestication.</title>
        <authorList>
            <person name="Yang K."/>
            <person name="Tian Z."/>
            <person name="Chen C."/>
            <person name="Luo L."/>
            <person name="Zhao B."/>
            <person name="Wang Z."/>
            <person name="Yu L."/>
            <person name="Li Y."/>
            <person name="Sun Y."/>
            <person name="Li W."/>
            <person name="Chen Y."/>
            <person name="Li Y."/>
            <person name="Zhang Y."/>
            <person name="Ai D."/>
            <person name="Zhao J."/>
            <person name="Shang C."/>
            <person name="Ma Y."/>
            <person name="Wu B."/>
            <person name="Wang M."/>
            <person name="Gao L."/>
            <person name="Sun D."/>
            <person name="Zhang P."/>
            <person name="Guo F."/>
            <person name="Wang W."/>
            <person name="Li Y."/>
            <person name="Wang J."/>
            <person name="Varshney R.K."/>
            <person name="Wang J."/>
            <person name="Ling H.Q."/>
            <person name="Wan P."/>
        </authorList>
    </citation>
    <scope>NUCLEOTIDE SEQUENCE</scope>
    <source>
        <strain evidence="3">cv. Jingnong 6</strain>
    </source>
</reference>
<name>A0A0L9UDV8_PHAAN</name>
<dbReference type="Proteomes" id="UP000053144">
    <property type="component" value="Chromosome 4"/>
</dbReference>
<dbReference type="EMBL" id="CM003374">
    <property type="protein sequence ID" value="KOM40727.1"/>
    <property type="molecule type" value="Genomic_DNA"/>
</dbReference>
<evidence type="ECO:0000313" key="3">
    <source>
        <dbReference type="Proteomes" id="UP000053144"/>
    </source>
</evidence>